<dbReference type="RefSeq" id="XP_008441019.2">
    <property type="nucleotide sequence ID" value="XM_008442797.3"/>
</dbReference>
<dbReference type="Proteomes" id="UP001652600">
    <property type="component" value="Chromosome 8"/>
</dbReference>
<keyword evidence="3" id="KW-0804">Transcription</keyword>
<evidence type="ECO:0000313" key="7">
    <source>
        <dbReference type="Proteomes" id="UP001652600"/>
    </source>
</evidence>
<evidence type="ECO:0000256" key="4">
    <source>
        <dbReference type="ARBA" id="ARBA00023242"/>
    </source>
</evidence>
<evidence type="ECO:0000256" key="2">
    <source>
        <dbReference type="ARBA" id="ARBA00023015"/>
    </source>
</evidence>
<accession>A0A1S3B384</accession>
<feature type="compositionally biased region" description="Basic and acidic residues" evidence="6">
    <location>
        <begin position="85"/>
        <end position="94"/>
    </location>
</feature>
<evidence type="ECO:0000256" key="3">
    <source>
        <dbReference type="ARBA" id="ARBA00023163"/>
    </source>
</evidence>
<keyword evidence="4" id="KW-0539">Nucleus</keyword>
<organism evidence="7 8">
    <name type="scientific">Cucumis melo</name>
    <name type="common">Muskmelon</name>
    <dbReference type="NCBI Taxonomy" id="3656"/>
    <lineage>
        <taxon>Eukaryota</taxon>
        <taxon>Viridiplantae</taxon>
        <taxon>Streptophyta</taxon>
        <taxon>Embryophyta</taxon>
        <taxon>Tracheophyta</taxon>
        <taxon>Spermatophyta</taxon>
        <taxon>Magnoliopsida</taxon>
        <taxon>eudicotyledons</taxon>
        <taxon>Gunneridae</taxon>
        <taxon>Pentapetalae</taxon>
        <taxon>rosids</taxon>
        <taxon>fabids</taxon>
        <taxon>Cucurbitales</taxon>
        <taxon>Cucurbitaceae</taxon>
        <taxon>Benincaseae</taxon>
        <taxon>Cucumis</taxon>
    </lineage>
</organism>
<evidence type="ECO:0000256" key="5">
    <source>
        <dbReference type="PROSITE-ProRule" id="PRU01191"/>
    </source>
</evidence>
<dbReference type="KEGG" id="cmo:103485258"/>
<dbReference type="Pfam" id="PF03514">
    <property type="entry name" value="GRAS"/>
    <property type="match status" value="1"/>
</dbReference>
<dbReference type="PANTHER" id="PTHR31636">
    <property type="entry name" value="OSJNBA0084A10.13 PROTEIN-RELATED"/>
    <property type="match status" value="1"/>
</dbReference>
<comment type="similarity">
    <text evidence="5">Belongs to the GRAS family.</text>
</comment>
<gene>
    <name evidence="8" type="primary">LOC103485258</name>
</gene>
<feature type="short sequence motif" description="VHIID" evidence="5">
    <location>
        <begin position="230"/>
        <end position="234"/>
    </location>
</feature>
<keyword evidence="7" id="KW-1185">Reference proteome</keyword>
<evidence type="ECO:0000256" key="6">
    <source>
        <dbReference type="SAM" id="MobiDB-lite"/>
    </source>
</evidence>
<comment type="subcellular location">
    <subcellularLocation>
        <location evidence="1">Nucleus</location>
    </subcellularLocation>
</comment>
<reference evidence="8" key="1">
    <citation type="submission" date="2025-08" db="UniProtKB">
        <authorList>
            <consortium name="RefSeq"/>
        </authorList>
    </citation>
    <scope>IDENTIFICATION</scope>
    <source>
        <tissue evidence="8">Stem</tissue>
    </source>
</reference>
<feature type="region of interest" description="Leucine repeat II (LRII)" evidence="5">
    <location>
        <begin position="277"/>
        <end position="309"/>
    </location>
</feature>
<dbReference type="GeneID" id="103485258"/>
<feature type="region of interest" description="SAW" evidence="5">
    <location>
        <begin position="415"/>
        <end position="493"/>
    </location>
</feature>
<dbReference type="GO" id="GO:0005634">
    <property type="term" value="C:nucleus"/>
    <property type="evidence" value="ECO:0007669"/>
    <property type="project" value="UniProtKB-SubCell"/>
</dbReference>
<protein>
    <submittedName>
        <fullName evidence="8">Protein NODULATION SIGNALING PATHWAY 2-like</fullName>
    </submittedName>
</protein>
<feature type="region of interest" description="Disordered" evidence="6">
    <location>
        <begin position="82"/>
        <end position="104"/>
    </location>
</feature>
<evidence type="ECO:0000313" key="8">
    <source>
        <dbReference type="RefSeq" id="XP_008441019.2"/>
    </source>
</evidence>
<keyword evidence="2" id="KW-0805">Transcription regulation</keyword>
<dbReference type="PROSITE" id="PS50985">
    <property type="entry name" value="GRAS"/>
    <property type="match status" value="1"/>
</dbReference>
<feature type="region of interest" description="Leucine repeat I (LRI)" evidence="5">
    <location>
        <begin position="120"/>
        <end position="180"/>
    </location>
</feature>
<dbReference type="eggNOG" id="ENOG502RSU3">
    <property type="taxonomic scope" value="Eukaryota"/>
</dbReference>
<dbReference type="InterPro" id="IPR005202">
    <property type="entry name" value="TF_GRAS"/>
</dbReference>
<dbReference type="AlphaFoldDB" id="A0A1S3B384"/>
<evidence type="ECO:0000256" key="1">
    <source>
        <dbReference type="ARBA" id="ARBA00004123"/>
    </source>
</evidence>
<dbReference type="InParanoid" id="A0A1S3B384"/>
<name>A0A1S3B384_CUCME</name>
<comment type="caution">
    <text evidence="5">Lacks conserved residue(s) required for the propagation of feature annotation.</text>
</comment>
<sequence>MNTMEFESMEFFTNYNYFSSPEAFFHTHEGNSCSSLSENSSPNSFQEGSFLEYDDQSFLQFDPINYNPEDLLAVTSIDPQNNQELSDHSGHVDEEDHEEEQDKSNNIIFKGIQAELMEEESLTDLLLAAAEAIEAQNHLLVSNLIEKLKNLLLYDMGSSSFNQLAWFFTQGLHYKTVDNNILAAHHQIQINNYNSMSAFQMLQQLSPYIKFAHFTANQAILEAAEGERMIHIIDFDIMEGIQWPPLMADLAAKEHVCSLRLTAIVQDNENERKIIEQTGRRLSEFAKSVNLPFIFDQIGIEKADKFEEIQVMGETVIANCSGIFHHILSYENLSKFGTFLDGVSKLSPKCVVLVEEELFNVTKQLGLGGPQPIMSFVEFFFEAFHHFSALSDSLLRCFSGVYENGFKQVMDEFLGTRILDSVTQFPCDKTHVSWGSGFDHLKGYKKIPFSSFNCSQAKYLISLFRGDFWVQHEKCSLSLCWKSRPLCTATIWVPCVESWTKNMRQI</sequence>
<proteinExistence type="inferred from homology"/>